<evidence type="ECO:0000256" key="3">
    <source>
        <dbReference type="ARBA" id="ARBA00022448"/>
    </source>
</evidence>
<dbReference type="OrthoDB" id="5874059at2759"/>
<evidence type="ECO:0000256" key="10">
    <source>
        <dbReference type="ARBA" id="ARBA00023201"/>
    </source>
</evidence>
<keyword evidence="9 14" id="KW-0472">Membrane</keyword>
<evidence type="ECO:0000256" key="6">
    <source>
        <dbReference type="ARBA" id="ARBA00022989"/>
    </source>
</evidence>
<dbReference type="Gene3D" id="2.60.470.10">
    <property type="entry name" value="Acid-sensing ion channels like domains"/>
    <property type="match status" value="1"/>
</dbReference>
<sequence>MGIFSSFKDFLNNTSFHGLRFVAQEERHWSERVFWLVVCMVSWGASAKLMMASWEAFQNNAISFVVESTYLDWDTTFPTISVCEEDNMERVYFMSAKIYGEDHDFNLDEVLKEISYFRGSAYYIKEFCFDGHVNCPKSGFTALARKIRSGCPDIFVDCKVNNVAFNCCDHFLPLDTEIGTCFALNSQQGVRLRGKKDKLPILANRRAPKAAVYLELRVQSNVHIHSPEDVPFLNSLSSEVFVAAPLIHKRFGIAVREIENEPGVRDTSTVQRKCRFLDENDLSVYRYYSYSACITQCRKEAQIKQCGCTTHLMPNAKEDEICTLEGLMCLYTHYTNFSVLKTSWSRKEGLYCNCVPSCTEPEYNIVTQESFGISHNTSRIELMLDRLPSERYKRNVVRGRLDMVVSMGGAAGLFVGASLLSFVELLYYFSLRMCRGSKDTGEDDDDNSSGGKKKDSASVRGSAFTTTAKQGAVAPLAVGNFLPPAGQPRPGLIGHYNNNLVLQGGGGGGAQPGLDAGYYSRF</sequence>
<evidence type="ECO:0000256" key="2">
    <source>
        <dbReference type="ARBA" id="ARBA00007193"/>
    </source>
</evidence>
<keyword evidence="3 12" id="KW-0813">Transport</keyword>
<dbReference type="AlphaFoldDB" id="A0A6J1T6H9"/>
<keyword evidence="5 12" id="KW-0812">Transmembrane</keyword>
<dbReference type="GeneID" id="113212690"/>
<evidence type="ECO:0000256" key="5">
    <source>
        <dbReference type="ARBA" id="ARBA00022692"/>
    </source>
</evidence>
<keyword evidence="11 12" id="KW-0407">Ion channel</keyword>
<proteinExistence type="inferred from homology"/>
<dbReference type="Pfam" id="PF00858">
    <property type="entry name" value="ASC"/>
    <property type="match status" value="1"/>
</dbReference>
<evidence type="ECO:0000313" key="16">
    <source>
        <dbReference type="RefSeq" id="XP_026287275.1"/>
    </source>
</evidence>
<name>A0A6J1T6H9_FRAOC</name>
<dbReference type="KEGG" id="foc:113212690"/>
<dbReference type="GO" id="GO:0005886">
    <property type="term" value="C:plasma membrane"/>
    <property type="evidence" value="ECO:0007669"/>
    <property type="project" value="TreeGrafter"/>
</dbReference>
<dbReference type="GO" id="GO:0015280">
    <property type="term" value="F:ligand-gated sodium channel activity"/>
    <property type="evidence" value="ECO:0007669"/>
    <property type="project" value="TreeGrafter"/>
</dbReference>
<evidence type="ECO:0000256" key="7">
    <source>
        <dbReference type="ARBA" id="ARBA00023053"/>
    </source>
</evidence>
<dbReference type="Gene3D" id="1.10.287.770">
    <property type="entry name" value="YojJ-like"/>
    <property type="match status" value="1"/>
</dbReference>
<gene>
    <name evidence="16" type="primary">LOC113212690</name>
</gene>
<organism evidence="15 16">
    <name type="scientific">Frankliniella occidentalis</name>
    <name type="common">Western flower thrips</name>
    <name type="synonym">Euthrips occidentalis</name>
    <dbReference type="NCBI Taxonomy" id="133901"/>
    <lineage>
        <taxon>Eukaryota</taxon>
        <taxon>Metazoa</taxon>
        <taxon>Ecdysozoa</taxon>
        <taxon>Arthropoda</taxon>
        <taxon>Hexapoda</taxon>
        <taxon>Insecta</taxon>
        <taxon>Pterygota</taxon>
        <taxon>Neoptera</taxon>
        <taxon>Paraneoptera</taxon>
        <taxon>Thysanoptera</taxon>
        <taxon>Terebrantia</taxon>
        <taxon>Thripoidea</taxon>
        <taxon>Thripidae</taxon>
        <taxon>Frankliniella</taxon>
    </lineage>
</organism>
<evidence type="ECO:0000256" key="11">
    <source>
        <dbReference type="ARBA" id="ARBA00023303"/>
    </source>
</evidence>
<dbReference type="InterPro" id="IPR001873">
    <property type="entry name" value="ENaC"/>
</dbReference>
<accession>A0A6J1T6H9</accession>
<dbReference type="PANTHER" id="PTHR11690">
    <property type="entry name" value="AMILORIDE-SENSITIVE SODIUM CHANNEL-RELATED"/>
    <property type="match status" value="1"/>
</dbReference>
<evidence type="ECO:0000256" key="1">
    <source>
        <dbReference type="ARBA" id="ARBA00004141"/>
    </source>
</evidence>
<keyword evidence="7" id="KW-0915">Sodium</keyword>
<protein>
    <submittedName>
        <fullName evidence="16">Sodium channel protein Nach</fullName>
    </submittedName>
</protein>
<evidence type="ECO:0000256" key="12">
    <source>
        <dbReference type="RuleBase" id="RU000679"/>
    </source>
</evidence>
<keyword evidence="6 14" id="KW-1133">Transmembrane helix</keyword>
<dbReference type="PRINTS" id="PR01078">
    <property type="entry name" value="AMINACHANNEL"/>
</dbReference>
<dbReference type="Proteomes" id="UP000504606">
    <property type="component" value="Unplaced"/>
</dbReference>
<evidence type="ECO:0000256" key="9">
    <source>
        <dbReference type="ARBA" id="ARBA00023136"/>
    </source>
</evidence>
<evidence type="ECO:0000256" key="14">
    <source>
        <dbReference type="SAM" id="Phobius"/>
    </source>
</evidence>
<feature type="transmembrane region" description="Helical" evidence="14">
    <location>
        <begin position="403"/>
        <end position="429"/>
    </location>
</feature>
<dbReference type="RefSeq" id="XP_026287275.1">
    <property type="nucleotide sequence ID" value="XM_026431490.2"/>
</dbReference>
<comment type="similarity">
    <text evidence="2 12">Belongs to the amiloride-sensitive sodium channel (TC 1.A.6) family.</text>
</comment>
<dbReference type="PANTHER" id="PTHR11690:SF175">
    <property type="entry name" value="PICKPOCKET 13-RELATED"/>
    <property type="match status" value="1"/>
</dbReference>
<keyword evidence="10 12" id="KW-0739">Sodium transport</keyword>
<keyword evidence="4 12" id="KW-0894">Sodium channel</keyword>
<keyword evidence="15" id="KW-1185">Reference proteome</keyword>
<keyword evidence="8 12" id="KW-0406">Ion transport</keyword>
<evidence type="ECO:0000256" key="4">
    <source>
        <dbReference type="ARBA" id="ARBA00022461"/>
    </source>
</evidence>
<feature type="region of interest" description="Disordered" evidence="13">
    <location>
        <begin position="438"/>
        <end position="461"/>
    </location>
</feature>
<evidence type="ECO:0000313" key="15">
    <source>
        <dbReference type="Proteomes" id="UP000504606"/>
    </source>
</evidence>
<evidence type="ECO:0000256" key="13">
    <source>
        <dbReference type="SAM" id="MobiDB-lite"/>
    </source>
</evidence>
<reference evidence="16" key="1">
    <citation type="submission" date="2025-08" db="UniProtKB">
        <authorList>
            <consortium name="RefSeq"/>
        </authorList>
    </citation>
    <scope>IDENTIFICATION</scope>
    <source>
        <tissue evidence="16">Whole organism</tissue>
    </source>
</reference>
<evidence type="ECO:0000256" key="8">
    <source>
        <dbReference type="ARBA" id="ARBA00023065"/>
    </source>
</evidence>
<comment type="subcellular location">
    <subcellularLocation>
        <location evidence="1">Membrane</location>
        <topology evidence="1">Multi-pass membrane protein</topology>
    </subcellularLocation>
</comment>